<dbReference type="GeneID" id="13165512"/>
<name>I3UMH6_9CAUD</name>
<dbReference type="RefSeq" id="YP_006489281.1">
    <property type="nucleotide sequence ID" value="NC_018088.1"/>
</dbReference>
<evidence type="ECO:0000313" key="2">
    <source>
        <dbReference type="EMBL" id="AFK66691.1"/>
    </source>
</evidence>
<organism evidence="2 3">
    <name type="scientific">Colwellia phage 9A</name>
    <dbReference type="NCBI Taxonomy" id="765765"/>
    <lineage>
        <taxon>Viruses</taxon>
        <taxon>Duplodnaviria</taxon>
        <taxon>Heunggongvirae</taxon>
        <taxon>Uroviricota</taxon>
        <taxon>Caudoviricetes</taxon>
        <taxon>Franklinbayvirus</taxon>
        <taxon>Franklinbayvirus fv9A</taxon>
    </lineage>
</organism>
<proteinExistence type="predicted"/>
<dbReference type="Proteomes" id="UP000005266">
    <property type="component" value="Segment"/>
</dbReference>
<evidence type="ECO:0000313" key="3">
    <source>
        <dbReference type="Proteomes" id="UP000005266"/>
    </source>
</evidence>
<evidence type="ECO:0000256" key="1">
    <source>
        <dbReference type="SAM" id="Phobius"/>
    </source>
</evidence>
<keyword evidence="1" id="KW-1133">Transmembrane helix</keyword>
<protein>
    <submittedName>
        <fullName evidence="2">Uncharacterized protein</fullName>
    </submittedName>
</protein>
<reference evidence="2 3" key="1">
    <citation type="journal article" date="2013" name="Extremophiles">
        <title>Genomic analysis of cold-active Colwelliaphage 9A and psychrophilic phage-host interactions.</title>
        <authorList>
            <person name="Colangelo-Lillis J.R."/>
            <person name="Deming J.W."/>
        </authorList>
    </citation>
    <scope>NUCLEOTIDE SEQUENCE [LARGE SCALE GENOMIC DNA]</scope>
    <source>
        <strain evidence="2">9A</strain>
    </source>
</reference>
<keyword evidence="1" id="KW-0472">Membrane</keyword>
<keyword evidence="1" id="KW-0812">Transmembrane</keyword>
<dbReference type="EMBL" id="HQ317390">
    <property type="protein sequence ID" value="AFK66691.1"/>
    <property type="molecule type" value="Genomic_DNA"/>
</dbReference>
<gene>
    <name evidence="2" type="ORF">COPG_00095</name>
</gene>
<feature type="transmembrane region" description="Helical" evidence="1">
    <location>
        <begin position="12"/>
        <end position="32"/>
    </location>
</feature>
<keyword evidence="3" id="KW-1185">Reference proteome</keyword>
<dbReference type="KEGG" id="vg:13165512"/>
<accession>I3UMH6</accession>
<sequence>MKEFILANQETLIQCGLIILTLIAVMLVIRWLTTKPVLSDEEVFAMPQEKQLIIKQKHLETRYLTKKVSKNNQDLNRYGRFSVTYENGDVKTKMGMLSAVLSDSSIESYKEIK</sequence>